<organism evidence="1 2">
    <name type="scientific">Coemansia helicoidea</name>
    <dbReference type="NCBI Taxonomy" id="1286919"/>
    <lineage>
        <taxon>Eukaryota</taxon>
        <taxon>Fungi</taxon>
        <taxon>Fungi incertae sedis</taxon>
        <taxon>Zoopagomycota</taxon>
        <taxon>Kickxellomycotina</taxon>
        <taxon>Kickxellomycetes</taxon>
        <taxon>Kickxellales</taxon>
        <taxon>Kickxellaceae</taxon>
        <taxon>Coemansia</taxon>
    </lineage>
</organism>
<proteinExistence type="predicted"/>
<accession>A0ACC1LDH3</accession>
<comment type="caution">
    <text evidence="1">The sequence shown here is derived from an EMBL/GenBank/DDBJ whole genome shotgun (WGS) entry which is preliminary data.</text>
</comment>
<evidence type="ECO:0000313" key="2">
    <source>
        <dbReference type="Proteomes" id="UP001140087"/>
    </source>
</evidence>
<sequence>MAADDVPPRTPFDVAAYAAQSQRQGKGLAAMHTELNGQLRGVRRELHSLINHRYEDFLGLSTSLTEVDATIGSVKAPLADIRSKVQSAHCDLAARLDYVDSRLRYRAAIREKRLLLRLFIDLAQLLDRADAVLEEAAAITAPAAAGAEYAKCLERAAVDVSQIRYFTCKGSGHPFVQQAADRVRRIEDTLLAALGQLLTTSITRYLNMQQQQQEAAAADKGDSSAVAMIALCLRAYSTVEEDARAEDILRDQMVKPLMADVLGDLASGKGMGMDPQVFASMLQQILTFMSRVGVPLASEIEARLPGSEYALESRVFWREIAASLMNALPLLFVPGIPERFHHNYLAASRFMASFGAIFASVGEDRAVGELLGAEPTYAEFNRKWQLSAYYTICKKHIVDTLGGKGGGAADGARRGLALSPALGAAGSRPGTPSSVASQTSRATPTGGRIGGPETDDIAQAQIGAGLYTESAAKAMWAIARCWAPRVYIEPLASRFWQLTVQILMWYCQSAMQELRQLVKTSSGLADAGALESPEVDGLLHHVHDSFVLRVHVADQMRSATCRLPEPPSAAAGEGTAYSGGGGFREAMLGSMEAAVDHTWAPLVHTVNDAVDHLASTIVTASCANLASQLRRTTSLFRHTNREPPTTPSPFVAKLFALLSAAEARVDSMQRSDDAHEFARITRHRLRTAVCAAISREMATACSEALATISKTEASLLRLRRTRAGSGAAGTTGGGTAAPDDLPVPAGVDLRGMAPAADNDKIRRQVWLDVAETARIIAARGAQPHGDFAAFEQLIAPLGV</sequence>
<dbReference type="EMBL" id="JANBUN010000186">
    <property type="protein sequence ID" value="KAJ2806026.1"/>
    <property type="molecule type" value="Genomic_DNA"/>
</dbReference>
<keyword evidence="2" id="KW-1185">Reference proteome</keyword>
<reference evidence="1" key="1">
    <citation type="submission" date="2022-07" db="EMBL/GenBank/DDBJ databases">
        <title>Phylogenomic reconstructions and comparative analyses of Kickxellomycotina fungi.</title>
        <authorList>
            <person name="Reynolds N.K."/>
            <person name="Stajich J.E."/>
            <person name="Barry K."/>
            <person name="Grigoriev I.V."/>
            <person name="Crous P."/>
            <person name="Smith M.E."/>
        </authorList>
    </citation>
    <scope>NUCLEOTIDE SEQUENCE</scope>
    <source>
        <strain evidence="1">BCRC 34780</strain>
    </source>
</reference>
<protein>
    <submittedName>
        <fullName evidence="1">Uncharacterized protein</fullName>
    </submittedName>
</protein>
<evidence type="ECO:0000313" key="1">
    <source>
        <dbReference type="EMBL" id="KAJ2806026.1"/>
    </source>
</evidence>
<name>A0ACC1LDH3_9FUNG</name>
<dbReference type="Proteomes" id="UP001140087">
    <property type="component" value="Unassembled WGS sequence"/>
</dbReference>
<gene>
    <name evidence="1" type="ORF">H4R21_001040</name>
</gene>